<reference evidence="2 3" key="1">
    <citation type="submission" date="2019-09" db="EMBL/GenBank/DDBJ databases">
        <title>NBRP : Genome information of microbial organism related human and environment.</title>
        <authorList>
            <person name="Hattori M."/>
            <person name="Oshima K."/>
            <person name="Inaba H."/>
            <person name="Suda W."/>
            <person name="Sakamoto M."/>
            <person name="Iino T."/>
            <person name="Kitahara M."/>
            <person name="Oshida Y."/>
            <person name="Iida T."/>
            <person name="Kudo T."/>
            <person name="Itoh T."/>
            <person name="Ohkuma M."/>
        </authorList>
    </citation>
    <scope>NUCLEOTIDE SEQUENCE [LARGE SCALE GENOMIC DNA]</scope>
    <source>
        <strain evidence="2 3">Q-1</strain>
    </source>
</reference>
<dbReference type="Gene3D" id="2.60.260.40">
    <property type="entry name" value="q5lls5 like domains"/>
    <property type="match status" value="1"/>
</dbReference>
<sequence>MILIAQRTDHGLASAMGLVNALSVVRKGRAVYIGNQNQTANEEGQRTMSISPPETLKVESTTVSCDGGGALGHPRVYLNLGDEGRVECGYCDREFILKGGPADQDSSRAA</sequence>
<dbReference type="AlphaFoldDB" id="A0A5A7NBU1"/>
<comment type="caution">
    <text evidence="2">The sequence shown here is derived from an EMBL/GenBank/DDBJ whole genome shotgun (WGS) entry which is preliminary data.</text>
</comment>
<organism evidence="2 3">
    <name type="scientific">Iodidimonas nitroreducens</name>
    <dbReference type="NCBI Taxonomy" id="1236968"/>
    <lineage>
        <taxon>Bacteria</taxon>
        <taxon>Pseudomonadati</taxon>
        <taxon>Pseudomonadota</taxon>
        <taxon>Alphaproteobacteria</taxon>
        <taxon>Iodidimonadales</taxon>
        <taxon>Iodidimonadaceae</taxon>
        <taxon>Iodidimonas</taxon>
    </lineage>
</organism>
<dbReference type="Pfam" id="PF10276">
    <property type="entry name" value="zf-CHCC"/>
    <property type="match status" value="1"/>
</dbReference>
<dbReference type="InterPro" id="IPR019401">
    <property type="entry name" value="Znf_CHCC"/>
</dbReference>
<protein>
    <recommendedName>
        <fullName evidence="1">Zinc finger CHCC-type domain-containing protein</fullName>
    </recommendedName>
</protein>
<evidence type="ECO:0000313" key="2">
    <source>
        <dbReference type="EMBL" id="GER05174.1"/>
    </source>
</evidence>
<dbReference type="EMBL" id="BKCN01000019">
    <property type="protein sequence ID" value="GER05174.1"/>
    <property type="molecule type" value="Genomic_DNA"/>
</dbReference>
<gene>
    <name evidence="2" type="ORF">JCM17846_28560</name>
</gene>
<evidence type="ECO:0000259" key="1">
    <source>
        <dbReference type="Pfam" id="PF10276"/>
    </source>
</evidence>
<dbReference type="Proteomes" id="UP000324996">
    <property type="component" value="Unassembled WGS sequence"/>
</dbReference>
<name>A0A5A7NBU1_9PROT</name>
<evidence type="ECO:0000313" key="3">
    <source>
        <dbReference type="Proteomes" id="UP000324996"/>
    </source>
</evidence>
<feature type="domain" description="Zinc finger CHCC-type" evidence="1">
    <location>
        <begin position="61"/>
        <end position="95"/>
    </location>
</feature>
<keyword evidence="3" id="KW-1185">Reference proteome</keyword>
<proteinExistence type="predicted"/>
<accession>A0A5A7NBU1</accession>